<accession>A0ACC1HU29</accession>
<evidence type="ECO:0000313" key="2">
    <source>
        <dbReference type="Proteomes" id="UP001145114"/>
    </source>
</evidence>
<name>A0ACC1HU29_9FUNG</name>
<protein>
    <submittedName>
        <fullName evidence="1">60s ribosome biogenesis protein mak11</fullName>
    </submittedName>
</protein>
<dbReference type="EMBL" id="JAMZIH010000187">
    <property type="protein sequence ID" value="KAJ1679772.1"/>
    <property type="molecule type" value="Genomic_DNA"/>
</dbReference>
<evidence type="ECO:0000313" key="1">
    <source>
        <dbReference type="EMBL" id="KAJ1679772.1"/>
    </source>
</evidence>
<keyword evidence="2" id="KW-1185">Reference proteome</keyword>
<gene>
    <name evidence="1" type="primary">MAK11</name>
    <name evidence="1" type="ORF">EV182_001360</name>
</gene>
<proteinExistence type="predicted"/>
<organism evidence="1 2">
    <name type="scientific">Spiromyces aspiralis</name>
    <dbReference type="NCBI Taxonomy" id="68401"/>
    <lineage>
        <taxon>Eukaryota</taxon>
        <taxon>Fungi</taxon>
        <taxon>Fungi incertae sedis</taxon>
        <taxon>Zoopagomycota</taxon>
        <taxon>Kickxellomycotina</taxon>
        <taxon>Kickxellomycetes</taxon>
        <taxon>Kickxellales</taxon>
        <taxon>Kickxellaceae</taxon>
        <taxon>Spiromyces</taxon>
    </lineage>
</organism>
<dbReference type="Proteomes" id="UP001145114">
    <property type="component" value="Unassembled WGS sequence"/>
</dbReference>
<reference evidence="1" key="1">
    <citation type="submission" date="2022-06" db="EMBL/GenBank/DDBJ databases">
        <title>Phylogenomic reconstructions and comparative analyses of Kickxellomycotina fungi.</title>
        <authorList>
            <person name="Reynolds N.K."/>
            <person name="Stajich J.E."/>
            <person name="Barry K."/>
            <person name="Grigoriev I.V."/>
            <person name="Crous P."/>
            <person name="Smith M.E."/>
        </authorList>
    </citation>
    <scope>NUCLEOTIDE SEQUENCE</scope>
    <source>
        <strain evidence="1">RSA 2271</strain>
    </source>
</reference>
<comment type="caution">
    <text evidence="1">The sequence shown here is derived from an EMBL/GenBank/DDBJ whole genome shotgun (WGS) entry which is preliminary data.</text>
</comment>
<sequence>MPKPLISKVKAKVKARNTGDNGPRKRAKAEKTPSAAGGNERDGEMPREILVVAGTYERLLYGLTGKWAESDNDNAKIDLEPVFIMPAHTGCVKTLSIGGRYLATGSTDETIKLFDVKKLRELGSLHHHSGTITQVLFHGQSHLLTTSEDGTICIFRSKDWEMLQKLKGHKAAVNSFAVHPSGKLAISVAKDRTAVVWNLMTGKKASKTKLAQQGEVICWNKSGTRYAVVSGNMVTIYNIKDASVHSEVRHTHSITSVEYLEQQQGQELLVLGSQSKQLFVYQIPETNAEVVGSGKLVLTWESHDNRIKGLSVVEVKRPDDSEVRILTSISSDGKIKLWDLGAALAMIPQQDGQPESPVAATTSAVAMAPEDVQAILLGSYNADCRLTCVATSPNVIDSK</sequence>